<accession>A0A974NMC6</accession>
<dbReference type="InterPro" id="IPR010651">
    <property type="entry name" value="Sugar_transport"/>
</dbReference>
<dbReference type="PANTHER" id="PTHR16119">
    <property type="entry name" value="TRANSMEMBRANE PROTEIN 144"/>
    <property type="match status" value="1"/>
</dbReference>
<dbReference type="GO" id="GO:0012505">
    <property type="term" value="C:endomembrane system"/>
    <property type="evidence" value="ECO:0007669"/>
    <property type="project" value="UniProtKB-SubCell"/>
</dbReference>
<feature type="transmembrane region" description="Helical" evidence="7">
    <location>
        <begin position="261"/>
        <end position="280"/>
    </location>
</feature>
<dbReference type="GO" id="GO:0015144">
    <property type="term" value="F:carbohydrate transmembrane transporter activity"/>
    <property type="evidence" value="ECO:0007669"/>
    <property type="project" value="InterPro"/>
</dbReference>
<dbReference type="SUPFAM" id="SSF103481">
    <property type="entry name" value="Multidrug resistance efflux transporter EmrE"/>
    <property type="match status" value="2"/>
</dbReference>
<dbReference type="GO" id="GO:0016020">
    <property type="term" value="C:membrane"/>
    <property type="evidence" value="ECO:0007669"/>
    <property type="project" value="InterPro"/>
</dbReference>
<evidence type="ECO:0000256" key="3">
    <source>
        <dbReference type="ARBA" id="ARBA00022597"/>
    </source>
</evidence>
<keyword evidence="9" id="KW-1185">Reference proteome</keyword>
<evidence type="ECO:0000256" key="2">
    <source>
        <dbReference type="ARBA" id="ARBA00006117"/>
    </source>
</evidence>
<dbReference type="EMBL" id="CP068053">
    <property type="protein sequence ID" value="QQT00361.1"/>
    <property type="molecule type" value="Genomic_DNA"/>
</dbReference>
<feature type="transmembrane region" description="Helical" evidence="7">
    <location>
        <begin position="176"/>
        <end position="195"/>
    </location>
</feature>
<evidence type="ECO:0000313" key="8">
    <source>
        <dbReference type="EMBL" id="QQT00361.1"/>
    </source>
</evidence>
<dbReference type="PANTHER" id="PTHR16119:SF17">
    <property type="entry name" value="TRANSMEMBRANE PROTEIN 144"/>
    <property type="match status" value="1"/>
</dbReference>
<keyword evidence="5 7" id="KW-1133">Transmembrane helix</keyword>
<gene>
    <name evidence="8" type="ORF">I6J18_22820</name>
</gene>
<feature type="transmembrane region" description="Helical" evidence="7">
    <location>
        <begin position="56"/>
        <end position="74"/>
    </location>
</feature>
<feature type="transmembrane region" description="Helical" evidence="7">
    <location>
        <begin position="207"/>
        <end position="224"/>
    </location>
</feature>
<protein>
    <submittedName>
        <fullName evidence="8">Glucose transporter GlcU</fullName>
    </submittedName>
</protein>
<reference evidence="8 9" key="1">
    <citation type="submission" date="2021-01" db="EMBL/GenBank/DDBJ databases">
        <title>FDA dAtabase for Regulatory Grade micrObial Sequences (FDA-ARGOS): Supporting development and validation of Infectious Disease Dx tests.</title>
        <authorList>
            <person name="Nelson B."/>
            <person name="Plummer A."/>
            <person name="Tallon L."/>
            <person name="Sadzewicz L."/>
            <person name="Zhao X."/>
            <person name="Boylan J."/>
            <person name="Ott S."/>
            <person name="Bowen H."/>
            <person name="Vavikolanu K."/>
            <person name="Mehta A."/>
            <person name="Aluvathingal J."/>
            <person name="Nadendla S."/>
            <person name="Myers T."/>
            <person name="Yan Y."/>
            <person name="Sichtig H."/>
        </authorList>
    </citation>
    <scope>NUCLEOTIDE SEQUENCE [LARGE SCALE GENOMIC DNA]</scope>
    <source>
        <strain evidence="8 9">FDAARGOS_1161</strain>
    </source>
</reference>
<dbReference type="KEGG" id="ppsr:I6J18_22820"/>
<evidence type="ECO:0000256" key="4">
    <source>
        <dbReference type="ARBA" id="ARBA00022692"/>
    </source>
</evidence>
<evidence type="ECO:0000256" key="7">
    <source>
        <dbReference type="SAM" id="Phobius"/>
    </source>
</evidence>
<feature type="transmembrane region" description="Helical" evidence="7">
    <location>
        <begin position="150"/>
        <end position="170"/>
    </location>
</feature>
<dbReference type="RefSeq" id="WP_040376114.1">
    <property type="nucleotide sequence ID" value="NZ_CP068053.1"/>
</dbReference>
<keyword evidence="6 7" id="KW-0472">Membrane</keyword>
<evidence type="ECO:0000313" key="9">
    <source>
        <dbReference type="Proteomes" id="UP000595254"/>
    </source>
</evidence>
<evidence type="ECO:0000256" key="6">
    <source>
        <dbReference type="ARBA" id="ARBA00023136"/>
    </source>
</evidence>
<dbReference type="CDD" id="cd23112">
    <property type="entry name" value="glucose_uptake_GlcU"/>
    <property type="match status" value="1"/>
</dbReference>
<feature type="transmembrane region" description="Helical" evidence="7">
    <location>
        <begin position="117"/>
        <end position="138"/>
    </location>
</feature>
<sequence length="283" mass="30026">MDGIFYALLPAITWGSLVLVSEKLGGNAHAQTLGITVGAFLFSVVMFFVKQPEMDGLIWVIGIISGMGWALGQLNQFNSVKHLGVSKTVPISTGLQLLGTTFFGVVIFKEWSTQTTIILGIVALLLIISGVVLTGMGGKSEEKKGNMKKGITFLAISTAGYVLYVVIIRWFDINGWAAILPQAIGMVAASLILSMKHKPFNKYTVRNILAGIMWAVGNIGLLLANPKVGVAVGFSLSQMGIVISTLGGIFLLGEKKSKKQLVFVISGCVLIIAGGVVLGITKK</sequence>
<dbReference type="AlphaFoldDB" id="A0A974NMC6"/>
<feature type="transmembrane region" description="Helical" evidence="7">
    <location>
        <begin position="30"/>
        <end position="49"/>
    </location>
</feature>
<keyword evidence="4 7" id="KW-0812">Transmembrane</keyword>
<name>A0A974NMC6_PERPY</name>
<dbReference type="Pfam" id="PF06800">
    <property type="entry name" value="Sugar_transport"/>
    <property type="match status" value="1"/>
</dbReference>
<feature type="transmembrane region" description="Helical" evidence="7">
    <location>
        <begin position="230"/>
        <end position="252"/>
    </location>
</feature>
<evidence type="ECO:0000256" key="5">
    <source>
        <dbReference type="ARBA" id="ARBA00022989"/>
    </source>
</evidence>
<keyword evidence="3 8" id="KW-0762">Sugar transport</keyword>
<organism evidence="8 9">
    <name type="scientific">Peribacillus psychrosaccharolyticus</name>
    <name type="common">Bacillus psychrosaccharolyticus</name>
    <dbReference type="NCBI Taxonomy" id="1407"/>
    <lineage>
        <taxon>Bacteria</taxon>
        <taxon>Bacillati</taxon>
        <taxon>Bacillota</taxon>
        <taxon>Bacilli</taxon>
        <taxon>Bacillales</taxon>
        <taxon>Bacillaceae</taxon>
        <taxon>Peribacillus</taxon>
    </lineage>
</organism>
<comment type="subcellular location">
    <subcellularLocation>
        <location evidence="1">Endomembrane system</location>
        <topology evidence="1">Multi-pass membrane protein</topology>
    </subcellularLocation>
</comment>
<comment type="similarity">
    <text evidence="2">Belongs to the GRP transporter (TC 2.A.7.5) family.</text>
</comment>
<keyword evidence="3 8" id="KW-0813">Transport</keyword>
<dbReference type="Proteomes" id="UP000595254">
    <property type="component" value="Chromosome"/>
</dbReference>
<evidence type="ECO:0000256" key="1">
    <source>
        <dbReference type="ARBA" id="ARBA00004127"/>
    </source>
</evidence>
<proteinExistence type="inferred from homology"/>
<dbReference type="InterPro" id="IPR037185">
    <property type="entry name" value="EmrE-like"/>
</dbReference>